<proteinExistence type="predicted"/>
<gene>
    <name evidence="2" type="ORF">J1M35_19500</name>
</gene>
<reference evidence="2" key="1">
    <citation type="submission" date="2021-03" db="EMBL/GenBank/DDBJ databases">
        <title>Ottowia sp. 27C isolated from the cloaca of a Giant Asian pond turtle (Heosemys grandis).</title>
        <authorList>
            <person name="Spergser J."/>
            <person name="Busse H.-J."/>
        </authorList>
    </citation>
    <scope>NUCLEOTIDE SEQUENCE</scope>
    <source>
        <strain evidence="2">27C</strain>
    </source>
</reference>
<evidence type="ECO:0008006" key="4">
    <source>
        <dbReference type="Google" id="ProtNLM"/>
    </source>
</evidence>
<evidence type="ECO:0000313" key="2">
    <source>
        <dbReference type="EMBL" id="QTD45177.1"/>
    </source>
</evidence>
<dbReference type="PROSITE" id="PS51257">
    <property type="entry name" value="PROKAR_LIPOPROTEIN"/>
    <property type="match status" value="1"/>
</dbReference>
<evidence type="ECO:0000256" key="1">
    <source>
        <dbReference type="SAM" id="SignalP"/>
    </source>
</evidence>
<sequence length="127" mass="13443">MLKLSPLVVLTAALACVSPAQAQQCMKQVGLPAVQLAGAMAAMSRLCDNTSEPVIAQQRAKTKERATHNFPCVSASEFDTEFDQSYQKVMARGTAASKAERDKQCAGLKAMGEQLEAAAKAAAKKAR</sequence>
<protein>
    <recommendedName>
        <fullName evidence="4">PsiF repeat-containing protein</fullName>
    </recommendedName>
</protein>
<name>A0A975CG54_9BURK</name>
<keyword evidence="1" id="KW-0732">Signal</keyword>
<dbReference type="RefSeq" id="WP_208008929.1">
    <property type="nucleotide sequence ID" value="NZ_CP071796.1"/>
</dbReference>
<dbReference type="Proteomes" id="UP000663903">
    <property type="component" value="Chromosome"/>
</dbReference>
<keyword evidence="3" id="KW-1185">Reference proteome</keyword>
<accession>A0A975CG54</accession>
<feature type="chain" id="PRO_5036735360" description="PsiF repeat-containing protein" evidence="1">
    <location>
        <begin position="23"/>
        <end position="127"/>
    </location>
</feature>
<evidence type="ECO:0000313" key="3">
    <source>
        <dbReference type="Proteomes" id="UP000663903"/>
    </source>
</evidence>
<feature type="signal peptide" evidence="1">
    <location>
        <begin position="1"/>
        <end position="22"/>
    </location>
</feature>
<organism evidence="2 3">
    <name type="scientific">Ottowia testudinis</name>
    <dbReference type="NCBI Taxonomy" id="2816950"/>
    <lineage>
        <taxon>Bacteria</taxon>
        <taxon>Pseudomonadati</taxon>
        <taxon>Pseudomonadota</taxon>
        <taxon>Betaproteobacteria</taxon>
        <taxon>Burkholderiales</taxon>
        <taxon>Comamonadaceae</taxon>
        <taxon>Ottowia</taxon>
    </lineage>
</organism>
<dbReference type="KEGG" id="otd:J1M35_19500"/>
<dbReference type="EMBL" id="CP071796">
    <property type="protein sequence ID" value="QTD45177.1"/>
    <property type="molecule type" value="Genomic_DNA"/>
</dbReference>
<dbReference type="AlphaFoldDB" id="A0A975CG54"/>